<dbReference type="InterPro" id="IPR002123">
    <property type="entry name" value="Plipid/glycerol_acylTrfase"/>
</dbReference>
<dbReference type="EC" id="2.3.1.15" evidence="3"/>
<dbReference type="EMBL" id="KF901257">
    <property type="protein sequence ID" value="AIF24332.1"/>
    <property type="molecule type" value="Genomic_DNA"/>
</dbReference>
<organism evidence="3">
    <name type="scientific">uncultured marine group II/III euryarchaeote SAT1000_27_D07</name>
    <dbReference type="NCBI Taxonomy" id="1456571"/>
    <lineage>
        <taxon>Archaea</taxon>
        <taxon>Methanobacteriati</taxon>
        <taxon>Methanobacteriota</taxon>
        <taxon>environmental samples</taxon>
    </lineage>
</organism>
<keyword evidence="3" id="KW-0808">Transferase</keyword>
<dbReference type="Pfam" id="PF01553">
    <property type="entry name" value="Acyltransferase"/>
    <property type="match status" value="1"/>
</dbReference>
<keyword evidence="1" id="KW-0472">Membrane</keyword>
<gene>
    <name evidence="3" type="primary">GAT</name>
</gene>
<name>A0A075IC65_9EURY</name>
<feature type="transmembrane region" description="Helical" evidence="1">
    <location>
        <begin position="404"/>
        <end position="425"/>
    </location>
</feature>
<protein>
    <submittedName>
        <fullName evidence="3">Glycerol-3-phosphate O-acyltransferase / dihydroxyacetone phosphate acyltransferase (GAT)</fullName>
        <ecNumber evidence="3">2.3.1.15</ecNumber>
    </submittedName>
</protein>
<keyword evidence="1" id="KW-0812">Transmembrane</keyword>
<dbReference type="InterPro" id="IPR052744">
    <property type="entry name" value="GPAT/DAPAT"/>
</dbReference>
<keyword evidence="1" id="KW-1133">Transmembrane helix</keyword>
<dbReference type="SMART" id="SM00563">
    <property type="entry name" value="PlsC"/>
    <property type="match status" value="1"/>
</dbReference>
<proteinExistence type="predicted"/>
<dbReference type="AlphaFoldDB" id="A0A075IC65"/>
<dbReference type="GO" id="GO:0008654">
    <property type="term" value="P:phospholipid biosynthetic process"/>
    <property type="evidence" value="ECO:0007669"/>
    <property type="project" value="TreeGrafter"/>
</dbReference>
<evidence type="ECO:0000313" key="3">
    <source>
        <dbReference type="EMBL" id="AIF24332.1"/>
    </source>
</evidence>
<evidence type="ECO:0000256" key="1">
    <source>
        <dbReference type="SAM" id="Phobius"/>
    </source>
</evidence>
<dbReference type="SUPFAM" id="SSF69593">
    <property type="entry name" value="Glycerol-3-phosphate (1)-acyltransferase"/>
    <property type="match status" value="1"/>
</dbReference>
<dbReference type="PANTHER" id="PTHR31605">
    <property type="entry name" value="GLYCEROL-3-PHOSPHATE O-ACYLTRANSFERASE 1"/>
    <property type="match status" value="1"/>
</dbReference>
<feature type="domain" description="Phospholipid/glycerol acyltransferase" evidence="2">
    <location>
        <begin position="74"/>
        <end position="211"/>
    </location>
</feature>
<dbReference type="PANTHER" id="PTHR31605:SF0">
    <property type="entry name" value="GLYCEROL-3-PHOSPHATE O-ACYLTRANSFERASE 1"/>
    <property type="match status" value="1"/>
</dbReference>
<evidence type="ECO:0000259" key="2">
    <source>
        <dbReference type="SMART" id="SM00563"/>
    </source>
</evidence>
<dbReference type="GO" id="GO:0016287">
    <property type="term" value="F:glycerone-phosphate O-acyltransferase activity"/>
    <property type="evidence" value="ECO:0007669"/>
    <property type="project" value="TreeGrafter"/>
</dbReference>
<sequence>MTDSENAPDILPGLSASATRINTKKLEGVPWDHSGEHPGSPLFWSIISRALNIAWSYILRNIEADPPPEVEGGVVSTSTHINGLVDPLALINTQERRVITIGRHDLMTMPVIGWITRRMGSQPVIRKAELSRGVGDSDFAKRINQRSLLTMSHCVASGHAAIVMPEGKSHQDSKLHALRTGPLRFTLNAACIAHQKGLPAPVIQPVGLHFRCHHWFRTDVYVEFPDPIRIPLLPDEDHRKRLINGEWVEPPAEEVIPLRDRLYDELSILTPDAPDWETYRAWHLLGHLRANSSGTPLRTLKEEVLAARFVRERLRPSVGDSELVVDAREAAEILYSNDLDARALDQSGRIKAKPSWMIGVLGVLVMLLASPITIPSTGLQAFVAWYAGDRTDEGLDARTTHHMLGAGLSPLIFWPAICLSAIFLIEGVTPMSPVYLAISMVAIHISNLVFLRGYDMWTDFATASRSAKLASSDQGRRVEELVQSINPGLGALK</sequence>
<reference evidence="3" key="1">
    <citation type="journal article" date="2014" name="Genome Biol. Evol.">
        <title>Pangenome evidence for extensive interdomain horizontal transfer affecting lineage core and shell genes in uncultured planktonic thaumarchaeota and euryarchaeota.</title>
        <authorList>
            <person name="Deschamps P."/>
            <person name="Zivanovic Y."/>
            <person name="Moreira D."/>
            <person name="Rodriguez-Valera F."/>
            <person name="Lopez-Garcia P."/>
        </authorList>
    </citation>
    <scope>NUCLEOTIDE SEQUENCE</scope>
</reference>
<keyword evidence="3" id="KW-0012">Acyltransferase</keyword>
<accession>A0A075IC65</accession>
<feature type="transmembrane region" description="Helical" evidence="1">
    <location>
        <begin position="431"/>
        <end position="451"/>
    </location>
</feature>
<feature type="transmembrane region" description="Helical" evidence="1">
    <location>
        <begin position="356"/>
        <end position="383"/>
    </location>
</feature>
<dbReference type="GO" id="GO:0004366">
    <property type="term" value="F:glycerol-3-phosphate O-acyltransferase activity"/>
    <property type="evidence" value="ECO:0007669"/>
    <property type="project" value="UniProtKB-EC"/>
</dbReference>